<feature type="transmembrane region" description="Helical" evidence="1">
    <location>
        <begin position="285"/>
        <end position="306"/>
    </location>
</feature>
<protein>
    <submittedName>
        <fullName evidence="3">Acyltransferase</fullName>
        <ecNumber evidence="3">2.3.-.-</ecNumber>
    </submittedName>
</protein>
<dbReference type="Proteomes" id="UP001169764">
    <property type="component" value="Unassembled WGS sequence"/>
</dbReference>
<comment type="caution">
    <text evidence="3">The sequence shown here is derived from an EMBL/GenBank/DDBJ whole genome shotgun (WGS) entry which is preliminary data.</text>
</comment>
<name>A0ABT8YC88_9SPHN</name>
<feature type="transmembrane region" description="Helical" evidence="1">
    <location>
        <begin position="44"/>
        <end position="64"/>
    </location>
</feature>
<dbReference type="EMBL" id="JAUOTP010000008">
    <property type="protein sequence ID" value="MDO6415939.1"/>
    <property type="molecule type" value="Genomic_DNA"/>
</dbReference>
<gene>
    <name evidence="3" type="ORF">Q4F19_16230</name>
</gene>
<dbReference type="EC" id="2.3.-.-" evidence="3"/>
<dbReference type="RefSeq" id="WP_303544679.1">
    <property type="nucleotide sequence ID" value="NZ_JAUOTP010000008.1"/>
</dbReference>
<dbReference type="InterPro" id="IPR050879">
    <property type="entry name" value="Acyltransferase_3"/>
</dbReference>
<keyword evidence="1" id="KW-0472">Membrane</keyword>
<dbReference type="InterPro" id="IPR002656">
    <property type="entry name" value="Acyl_transf_3_dom"/>
</dbReference>
<dbReference type="Pfam" id="PF01757">
    <property type="entry name" value="Acyl_transf_3"/>
    <property type="match status" value="1"/>
</dbReference>
<keyword evidence="4" id="KW-1185">Reference proteome</keyword>
<dbReference type="PANTHER" id="PTHR23028">
    <property type="entry name" value="ACETYLTRANSFERASE"/>
    <property type="match status" value="1"/>
</dbReference>
<accession>A0ABT8YC88</accession>
<feature type="transmembrane region" description="Helical" evidence="1">
    <location>
        <begin position="138"/>
        <end position="159"/>
    </location>
</feature>
<feature type="domain" description="Acyltransferase 3" evidence="2">
    <location>
        <begin position="12"/>
        <end position="327"/>
    </location>
</feature>
<keyword evidence="1" id="KW-0812">Transmembrane</keyword>
<feature type="transmembrane region" description="Helical" evidence="1">
    <location>
        <begin position="166"/>
        <end position="186"/>
    </location>
</feature>
<sequence length="348" mass="38221">MDDPRASIPLLRSLEGLRLISSLGIVSIHMLPHVGLIPPDGFDLFVDLFFVISGIVIGQLYVGAIENWSTYGTFLRRRLARIYPLHLATLLFYIAIGFGVARYHLTVDDPSRFDTGQILPNLLLVQAWFPNGRLSYNFVSWSISAELFAYLCFPLIAALATRRAAWGLAALLLMLALSIAIAEGLLGRPLTALRWDCSLPRVIPSFAFGIFMSRFGGDILRWAGGATVRAAFTVFAIGTVAGMALGVSSYTLLALIWGLGASAYLCDLDGWRTIAAWRPISDRGYLTYSLYMLHVPVSTVFLSFVFPRLLGASPAALAASIVLATIILFAAAELSFRLFEQPLRKRLR</sequence>
<dbReference type="GO" id="GO:0016746">
    <property type="term" value="F:acyltransferase activity"/>
    <property type="evidence" value="ECO:0007669"/>
    <property type="project" value="UniProtKB-KW"/>
</dbReference>
<evidence type="ECO:0000259" key="2">
    <source>
        <dbReference type="Pfam" id="PF01757"/>
    </source>
</evidence>
<feature type="transmembrane region" description="Helical" evidence="1">
    <location>
        <begin position="247"/>
        <end position="265"/>
    </location>
</feature>
<evidence type="ECO:0000313" key="4">
    <source>
        <dbReference type="Proteomes" id="UP001169764"/>
    </source>
</evidence>
<evidence type="ECO:0000256" key="1">
    <source>
        <dbReference type="SAM" id="Phobius"/>
    </source>
</evidence>
<proteinExistence type="predicted"/>
<dbReference type="PANTHER" id="PTHR23028:SF53">
    <property type="entry name" value="ACYL_TRANSF_3 DOMAIN-CONTAINING PROTEIN"/>
    <property type="match status" value="1"/>
</dbReference>
<reference evidence="3" key="1">
    <citation type="submission" date="2023-07" db="EMBL/GenBank/DDBJ databases">
        <authorList>
            <person name="Kim M."/>
        </authorList>
    </citation>
    <scope>NUCLEOTIDE SEQUENCE</scope>
    <source>
        <strain evidence="3">BIUV-7</strain>
    </source>
</reference>
<feature type="transmembrane region" description="Helical" evidence="1">
    <location>
        <begin position="85"/>
        <end position="105"/>
    </location>
</feature>
<keyword evidence="1" id="KW-1133">Transmembrane helix</keyword>
<feature type="transmembrane region" description="Helical" evidence="1">
    <location>
        <begin position="318"/>
        <end position="339"/>
    </location>
</feature>
<organism evidence="3 4">
    <name type="scientific">Sphingomonas natans</name>
    <dbReference type="NCBI Taxonomy" id="3063330"/>
    <lineage>
        <taxon>Bacteria</taxon>
        <taxon>Pseudomonadati</taxon>
        <taxon>Pseudomonadota</taxon>
        <taxon>Alphaproteobacteria</taxon>
        <taxon>Sphingomonadales</taxon>
        <taxon>Sphingomonadaceae</taxon>
        <taxon>Sphingomonas</taxon>
    </lineage>
</organism>
<keyword evidence="3" id="KW-0012">Acyltransferase</keyword>
<keyword evidence="3" id="KW-0808">Transferase</keyword>
<evidence type="ECO:0000313" key="3">
    <source>
        <dbReference type="EMBL" id="MDO6415939.1"/>
    </source>
</evidence>